<dbReference type="EMBL" id="CM009752">
    <property type="protein sequence ID" value="PUZ60959.1"/>
    <property type="molecule type" value="Genomic_DNA"/>
</dbReference>
<evidence type="ECO:0000313" key="3">
    <source>
        <dbReference type="EMBL" id="PUZ60959.1"/>
    </source>
</evidence>
<name>A0A2T7DZF0_9POAL</name>
<keyword evidence="4" id="KW-1185">Reference proteome</keyword>
<dbReference type="Proteomes" id="UP000244336">
    <property type="component" value="Chromosome 4"/>
</dbReference>
<organism evidence="3 4">
    <name type="scientific">Panicum hallii var. hallii</name>
    <dbReference type="NCBI Taxonomy" id="1504633"/>
    <lineage>
        <taxon>Eukaryota</taxon>
        <taxon>Viridiplantae</taxon>
        <taxon>Streptophyta</taxon>
        <taxon>Embryophyta</taxon>
        <taxon>Tracheophyta</taxon>
        <taxon>Spermatophyta</taxon>
        <taxon>Magnoliopsida</taxon>
        <taxon>Liliopsida</taxon>
        <taxon>Poales</taxon>
        <taxon>Poaceae</taxon>
        <taxon>PACMAD clade</taxon>
        <taxon>Panicoideae</taxon>
        <taxon>Panicodae</taxon>
        <taxon>Paniceae</taxon>
        <taxon>Panicinae</taxon>
        <taxon>Panicum</taxon>
        <taxon>Panicum sect. Panicum</taxon>
    </lineage>
</organism>
<sequence length="166" mass="18342">MAAARSRVMSEAAYQNTYEGLEKIIRENKNFSRDIGPRSNSGQRQATAAANAIDDSMISQVPPPLAKPKGRKMTASEKKEVTLGAKGEKGTRKCCLEHSRERLEAKQNRQRGRPPGAKNKSSAMQHDGVQQEHKTIPATGREVLPKNEYSEWDNDSGSADDMDSEE</sequence>
<dbReference type="EMBL" id="CM009752">
    <property type="protein sequence ID" value="PUZ60958.1"/>
    <property type="molecule type" value="Genomic_DNA"/>
</dbReference>
<feature type="region of interest" description="Disordered" evidence="1">
    <location>
        <begin position="32"/>
        <end position="166"/>
    </location>
</feature>
<feature type="compositionally biased region" description="Polar residues" evidence="1">
    <location>
        <begin position="38"/>
        <end position="48"/>
    </location>
</feature>
<proteinExistence type="predicted"/>
<dbReference type="AlphaFoldDB" id="A0A2T7DZF0"/>
<gene>
    <name evidence="2" type="ORF">GQ55_4G226000</name>
    <name evidence="3" type="ORF">GQ55_4G226100</name>
</gene>
<dbReference type="STRING" id="1504633.A0A2T7DZF0"/>
<protein>
    <submittedName>
        <fullName evidence="3">Uncharacterized protein</fullName>
    </submittedName>
</protein>
<dbReference type="Gramene" id="PUZ60958">
    <property type="protein sequence ID" value="PUZ60958"/>
    <property type="gene ID" value="GQ55_4G226000"/>
</dbReference>
<reference evidence="3 4" key="1">
    <citation type="submission" date="2018-04" db="EMBL/GenBank/DDBJ databases">
        <title>WGS assembly of Panicum hallii var. hallii HAL2.</title>
        <authorList>
            <person name="Lovell J."/>
            <person name="Jenkins J."/>
            <person name="Lowry D."/>
            <person name="Mamidi S."/>
            <person name="Sreedasyam A."/>
            <person name="Weng X."/>
            <person name="Barry K."/>
            <person name="Bonette J."/>
            <person name="Campitelli B."/>
            <person name="Daum C."/>
            <person name="Gordon S."/>
            <person name="Gould B."/>
            <person name="Lipzen A."/>
            <person name="MacQueen A."/>
            <person name="Palacio-Mejia J."/>
            <person name="Plott C."/>
            <person name="Shakirov E."/>
            <person name="Shu S."/>
            <person name="Yoshinaga Y."/>
            <person name="Zane M."/>
            <person name="Rokhsar D."/>
            <person name="Grimwood J."/>
            <person name="Schmutz J."/>
            <person name="Juenger T."/>
        </authorList>
    </citation>
    <scope>NUCLEOTIDE SEQUENCE [LARGE SCALE GENOMIC DNA]</scope>
    <source>
        <strain evidence="4">cv. HAL2</strain>
        <strain evidence="3">HAL2</strain>
    </source>
</reference>
<feature type="compositionally biased region" description="Acidic residues" evidence="1">
    <location>
        <begin position="150"/>
        <end position="166"/>
    </location>
</feature>
<dbReference type="Gramene" id="PUZ60959">
    <property type="protein sequence ID" value="PUZ60959"/>
    <property type="gene ID" value="GQ55_4G226100"/>
</dbReference>
<evidence type="ECO:0000313" key="4">
    <source>
        <dbReference type="Proteomes" id="UP000244336"/>
    </source>
</evidence>
<dbReference type="OrthoDB" id="694678at2759"/>
<evidence type="ECO:0000313" key="2">
    <source>
        <dbReference type="EMBL" id="PUZ60958.1"/>
    </source>
</evidence>
<feature type="compositionally biased region" description="Basic and acidic residues" evidence="1">
    <location>
        <begin position="74"/>
        <end position="107"/>
    </location>
</feature>
<evidence type="ECO:0000256" key="1">
    <source>
        <dbReference type="SAM" id="MobiDB-lite"/>
    </source>
</evidence>
<accession>A0A2T7DZF0</accession>